<feature type="transmembrane region" description="Helical" evidence="1">
    <location>
        <begin position="12"/>
        <end position="33"/>
    </location>
</feature>
<name>A0A6N3C5W8_9BACT</name>
<evidence type="ECO:0000313" key="2">
    <source>
        <dbReference type="EMBL" id="VYU12396.1"/>
    </source>
</evidence>
<gene>
    <name evidence="2" type="ORF">PMLFYP103_01282</name>
</gene>
<dbReference type="InterPro" id="IPR052894">
    <property type="entry name" value="AsmA-related"/>
</dbReference>
<sequence>MSTKRIIQKRQQITFVISGFFILLYIIILDRSIHKINMKRKKKILTIIVLATITLIFILPAIGFSILNWGVLPPEKLTPLVIEQANKFIDAHLDCERVELTYFETYPYLGVKLTNGHLISHAAEDSTAHEEELAIPSDSLLAFNRATLSLQPLDYLFGSKITIKDFSIENPRFYGFVNKNGRANWDIYESETDSTETDAGKKPLPPIDLQKVRIYGGHFTYDDRQADLFTEMQGFFVRLDGSLAGGANTLDLEMGCSSLLFSNPTYTLKNDLSLRLKSRLVLAEHYNSITLKDAELKVNNLPFTADGTIRHFPENRHTRIDMDMGLKISDMNDLLKFIPDAYFQNRDKIQAEGSILMEGSIHGFLGDSIVPNANLCCKIENGSYHIKDIKQGIDTLEMDLDIHLNGPFPDSSFVSLEQLTMKGLNTSLDMQAKVTNLFKNPAVRAGMKGKVDFTRLGQEFLNPDTLLVEGVMDADLSTTFTVNDLVESRFGKIHSSGKLNIDKLKAFSQSLGMDIFISDAYLTIDTTHQKSLYIESQNLMRMTMGIDSLNIKYKDEISTNISKLEMLAQTSPVIDTTAVIPMTGQLAFNHLRTRTADSVWIVAGRSELKGGIKPSTSDKLTPTAAAVISIDTLKYISMPLRTGLSLTGSSFTIEALPYRDAQRLQMANRQRRTLTDEQRVHLTEKRKKMAGKTAVGDSSKTEGQFLRKWEARGSISFKQMRGFSRMFPLPIWMEPTTMRFNTNDITLTDARLHLGKSNFTLNGEISQIRKAMLRRGKLKGNFNLNSDYIDCNQLMQAVNNGMQYGENTDLLMLSDENIAQLNTESLQDSIAQTETDTTSQLFVLPAFLDMALHTNAKRIDFKDLELENVVGEIVLRDQSINLSKLNIQSNMGNGNLTMVYRAKNGQEATAGLDLDMEDVKVEKLIALFPSIDTLVPMLRSFEGVLDCQVTATCKMDSTMSLIMPSINSSCYLHGNNMVLLDGETFTEISKTLMFKNKKRNMIDSISVDLAIKDNKIEVFPFLVEMDRYKVAVGGTHNLDMTFNYHLSVLKSPVPFKLGIDITGNLDNFKYKITKCKYKDIFKPAKQAELDSTRKNIRKDIRDAVRKQIEEAAPELGKDLALVKAADVWEP</sequence>
<accession>A0A6N3C5W8</accession>
<proteinExistence type="predicted"/>
<feature type="transmembrane region" description="Helical" evidence="1">
    <location>
        <begin position="45"/>
        <end position="71"/>
    </location>
</feature>
<organism evidence="2">
    <name type="scientific">Parabacteroides merdae</name>
    <dbReference type="NCBI Taxonomy" id="46503"/>
    <lineage>
        <taxon>Bacteria</taxon>
        <taxon>Pseudomonadati</taxon>
        <taxon>Bacteroidota</taxon>
        <taxon>Bacteroidia</taxon>
        <taxon>Bacteroidales</taxon>
        <taxon>Tannerellaceae</taxon>
        <taxon>Parabacteroides</taxon>
    </lineage>
</organism>
<protein>
    <submittedName>
        <fullName evidence="2">Uncharacterized protein</fullName>
    </submittedName>
</protein>
<keyword evidence="1" id="KW-0812">Transmembrane</keyword>
<reference evidence="2" key="1">
    <citation type="submission" date="2019-11" db="EMBL/GenBank/DDBJ databases">
        <authorList>
            <person name="Feng L."/>
        </authorList>
    </citation>
    <scope>NUCLEOTIDE SEQUENCE</scope>
    <source>
        <strain evidence="2">PmerdaeLFYP103</strain>
    </source>
</reference>
<dbReference type="GO" id="GO:0090313">
    <property type="term" value="P:regulation of protein targeting to membrane"/>
    <property type="evidence" value="ECO:0007669"/>
    <property type="project" value="TreeGrafter"/>
</dbReference>
<dbReference type="PANTHER" id="PTHR30441">
    <property type="entry name" value="DUF748 DOMAIN-CONTAINING PROTEIN"/>
    <property type="match status" value="1"/>
</dbReference>
<dbReference type="EMBL" id="CACRUV010000018">
    <property type="protein sequence ID" value="VYU12396.1"/>
    <property type="molecule type" value="Genomic_DNA"/>
</dbReference>
<keyword evidence="1" id="KW-0472">Membrane</keyword>
<dbReference type="AlphaFoldDB" id="A0A6N3C5W8"/>
<evidence type="ECO:0000256" key="1">
    <source>
        <dbReference type="SAM" id="Phobius"/>
    </source>
</evidence>
<keyword evidence="1" id="KW-1133">Transmembrane helix</keyword>
<dbReference type="GO" id="GO:0005886">
    <property type="term" value="C:plasma membrane"/>
    <property type="evidence" value="ECO:0007669"/>
    <property type="project" value="TreeGrafter"/>
</dbReference>
<dbReference type="PANTHER" id="PTHR30441:SF8">
    <property type="entry name" value="DUF748 DOMAIN-CONTAINING PROTEIN"/>
    <property type="match status" value="1"/>
</dbReference>